<dbReference type="BioCyc" id="DPIE1322246:BN4_RS02505-MONOMER"/>
<dbReference type="GO" id="GO:0016301">
    <property type="term" value="F:kinase activity"/>
    <property type="evidence" value="ECO:0007669"/>
    <property type="project" value="UniProtKB-KW"/>
</dbReference>
<dbReference type="EMBL" id="FO203427">
    <property type="protein sequence ID" value="CCH47719.1"/>
    <property type="molecule type" value="Genomic_DNA"/>
</dbReference>
<evidence type="ECO:0000256" key="10">
    <source>
        <dbReference type="ARBA" id="ARBA00023027"/>
    </source>
</evidence>
<evidence type="ECO:0000256" key="13">
    <source>
        <dbReference type="ARBA" id="ARBA00023268"/>
    </source>
</evidence>
<dbReference type="Pfam" id="PF03853">
    <property type="entry name" value="YjeF_N"/>
    <property type="match status" value="1"/>
</dbReference>
<reference evidence="22 23" key="1">
    <citation type="journal article" date="2013" name="PLoS ONE">
        <title>The first genomic and proteomic characterization of a deep-sea sulfate reducer: insights into the piezophilic lifestyle of Desulfovibrio piezophilus.</title>
        <authorList>
            <person name="Pradel N."/>
            <person name="Ji B."/>
            <person name="Gimenez G."/>
            <person name="Talla E."/>
            <person name="Lenoble P."/>
            <person name="Garel M."/>
            <person name="Tamburini C."/>
            <person name="Fourquet P."/>
            <person name="Lebrun R."/>
            <person name="Bertin P."/>
            <person name="Denis Y."/>
            <person name="Pophillat M."/>
            <person name="Barbe V."/>
            <person name="Ollivier B."/>
            <person name="Dolla A."/>
        </authorList>
    </citation>
    <scope>NUCLEOTIDE SEQUENCE [LARGE SCALE GENOMIC DNA]</scope>
    <source>
        <strain evidence="23">DSM 10523 / SB164P1</strain>
    </source>
</reference>
<dbReference type="AlphaFoldDB" id="M1WNQ4"/>
<evidence type="ECO:0000256" key="17">
    <source>
        <dbReference type="HAMAP-Rule" id="MF_01965"/>
    </source>
</evidence>
<name>M1WNQ4_PSEP2</name>
<protein>
    <recommendedName>
        <fullName evidence="19">Bifunctional NAD(P)H-hydrate repair enzyme</fullName>
    </recommendedName>
    <alternativeName>
        <fullName evidence="19">Nicotinamide nucleotide repair protein</fullName>
    </alternativeName>
    <domain>
        <recommendedName>
            <fullName evidence="19">ADP-dependent (S)-NAD(P)H-hydrate dehydratase</fullName>
            <ecNumber evidence="19">4.2.1.136</ecNumber>
        </recommendedName>
        <alternativeName>
            <fullName evidence="19">ADP-dependent NAD(P)HX dehydratase</fullName>
        </alternativeName>
    </domain>
    <domain>
        <recommendedName>
            <fullName evidence="19">NAD(P)H-hydrate epimerase</fullName>
            <ecNumber evidence="19">5.1.99.6</ecNumber>
        </recommendedName>
    </domain>
</protein>
<keyword evidence="6 17" id="KW-0547">Nucleotide-binding</keyword>
<evidence type="ECO:0000256" key="7">
    <source>
        <dbReference type="ARBA" id="ARBA00022840"/>
    </source>
</evidence>
<reference evidence="23" key="2">
    <citation type="journal article" date="2013" name="Stand. Genomic Sci.">
        <title>Complete genome sequence of Desulfocapsa sulfexigens, a marine deltaproteobacterium specialized in disproportionating inorganic sulfur compounds.</title>
        <authorList>
            <person name="Finster K.W."/>
            <person name="Kjeldsen K.U."/>
            <person name="Kube M."/>
            <person name="Reinhardt R."/>
            <person name="Mussmann M."/>
            <person name="Amann R."/>
            <person name="Schreiber L."/>
        </authorList>
    </citation>
    <scope>NUCLEOTIDE SEQUENCE [LARGE SCALE GENOMIC DNA]</scope>
    <source>
        <strain evidence="23">DSM 10523 / SB164P1</strain>
    </source>
</reference>
<comment type="catalytic activity">
    <reaction evidence="16 17 19">
        <text>(6S)-NADPHX + ADP = AMP + phosphate + NADPH + H(+)</text>
        <dbReference type="Rhea" id="RHEA:32235"/>
        <dbReference type="ChEBI" id="CHEBI:15378"/>
        <dbReference type="ChEBI" id="CHEBI:43474"/>
        <dbReference type="ChEBI" id="CHEBI:57783"/>
        <dbReference type="ChEBI" id="CHEBI:64076"/>
        <dbReference type="ChEBI" id="CHEBI:456215"/>
        <dbReference type="ChEBI" id="CHEBI:456216"/>
        <dbReference type="EC" id="4.2.1.136"/>
    </reaction>
</comment>
<evidence type="ECO:0000259" key="21">
    <source>
        <dbReference type="PROSITE" id="PS51385"/>
    </source>
</evidence>
<keyword evidence="10 17" id="KW-0520">NAD</keyword>
<keyword evidence="7 17" id="KW-0067">ATP-binding</keyword>
<keyword evidence="5 18" id="KW-0479">Metal-binding</keyword>
<dbReference type="Gene3D" id="3.40.50.10260">
    <property type="entry name" value="YjeF N-terminal domain"/>
    <property type="match status" value="1"/>
</dbReference>
<dbReference type="CDD" id="cd01171">
    <property type="entry name" value="YXKO-related"/>
    <property type="match status" value="1"/>
</dbReference>
<keyword evidence="23" id="KW-1185">Reference proteome</keyword>
<keyword evidence="8 17" id="KW-0521">NADP</keyword>
<dbReference type="OrthoDB" id="9806925at2"/>
<comment type="catalytic activity">
    <reaction evidence="15 17 19">
        <text>(6S)-NADHX + ADP = AMP + phosphate + NADH + H(+)</text>
        <dbReference type="Rhea" id="RHEA:32223"/>
        <dbReference type="ChEBI" id="CHEBI:15378"/>
        <dbReference type="ChEBI" id="CHEBI:43474"/>
        <dbReference type="ChEBI" id="CHEBI:57945"/>
        <dbReference type="ChEBI" id="CHEBI:64074"/>
        <dbReference type="ChEBI" id="CHEBI:456215"/>
        <dbReference type="ChEBI" id="CHEBI:456216"/>
        <dbReference type="EC" id="4.2.1.136"/>
    </reaction>
</comment>
<dbReference type="PIRSF" id="PIRSF017184">
    <property type="entry name" value="Nnr"/>
    <property type="match status" value="1"/>
</dbReference>
<dbReference type="GO" id="GO:0052856">
    <property type="term" value="F:NAD(P)HX epimerase activity"/>
    <property type="evidence" value="ECO:0007669"/>
    <property type="project" value="UniProtKB-UniRule"/>
</dbReference>
<dbReference type="InterPro" id="IPR004443">
    <property type="entry name" value="YjeF_N_dom"/>
</dbReference>
<keyword evidence="22" id="KW-0418">Kinase</keyword>
<feature type="binding site" evidence="17">
    <location>
        <position position="264"/>
    </location>
    <ligand>
        <name>(6S)-NADPHX</name>
        <dbReference type="ChEBI" id="CHEBI:64076"/>
    </ligand>
</feature>
<evidence type="ECO:0000256" key="5">
    <source>
        <dbReference type="ARBA" id="ARBA00022723"/>
    </source>
</evidence>
<dbReference type="PROSITE" id="PS51385">
    <property type="entry name" value="YJEF_N"/>
    <property type="match status" value="1"/>
</dbReference>
<evidence type="ECO:0000256" key="3">
    <source>
        <dbReference type="ARBA" id="ARBA00006001"/>
    </source>
</evidence>
<comment type="catalytic activity">
    <reaction evidence="2 18 19">
        <text>(6R)-NADPHX = (6S)-NADPHX</text>
        <dbReference type="Rhea" id="RHEA:32227"/>
        <dbReference type="ChEBI" id="CHEBI:64076"/>
        <dbReference type="ChEBI" id="CHEBI:64077"/>
        <dbReference type="EC" id="5.1.99.6"/>
    </reaction>
</comment>
<feature type="binding site" evidence="18">
    <location>
        <position position="62"/>
    </location>
    <ligand>
        <name>K(+)</name>
        <dbReference type="ChEBI" id="CHEBI:29103"/>
    </ligand>
</feature>
<dbReference type="STRING" id="1322246.BN4_10481"/>
<evidence type="ECO:0000256" key="16">
    <source>
        <dbReference type="ARBA" id="ARBA00049209"/>
    </source>
</evidence>
<dbReference type="InterPro" id="IPR029056">
    <property type="entry name" value="Ribokinase-like"/>
</dbReference>
<comment type="cofactor">
    <cofactor evidence="17">
        <name>Mg(2+)</name>
        <dbReference type="ChEBI" id="CHEBI:18420"/>
    </cofactor>
</comment>
<feature type="binding site" evidence="18">
    <location>
        <position position="163"/>
    </location>
    <ligand>
        <name>(6S)-NADPHX</name>
        <dbReference type="ChEBI" id="CHEBI:64076"/>
    </ligand>
</feature>
<feature type="binding site" evidence="18">
    <location>
        <begin position="132"/>
        <end position="138"/>
    </location>
    <ligand>
        <name>(6S)-NADPHX</name>
        <dbReference type="ChEBI" id="CHEBI:64076"/>
    </ligand>
</feature>
<feature type="binding site" evidence="17">
    <location>
        <position position="384"/>
    </location>
    <ligand>
        <name>(6S)-NADPHX</name>
        <dbReference type="ChEBI" id="CHEBI:64076"/>
    </ligand>
</feature>
<evidence type="ECO:0000256" key="15">
    <source>
        <dbReference type="ARBA" id="ARBA00048238"/>
    </source>
</evidence>
<dbReference type="PATRIC" id="fig|879567.3.peg.502"/>
<evidence type="ECO:0000256" key="12">
    <source>
        <dbReference type="ARBA" id="ARBA00023239"/>
    </source>
</evidence>
<dbReference type="SUPFAM" id="SSF64153">
    <property type="entry name" value="YjeF N-terminal domain-like"/>
    <property type="match status" value="1"/>
</dbReference>
<dbReference type="InterPro" id="IPR030677">
    <property type="entry name" value="Nnr"/>
</dbReference>
<keyword evidence="9 18" id="KW-0630">Potassium</keyword>
<evidence type="ECO:0000256" key="1">
    <source>
        <dbReference type="ARBA" id="ARBA00000013"/>
    </source>
</evidence>
<comment type="similarity">
    <text evidence="18">Belongs to the NnrE/AIBP family.</text>
</comment>
<comment type="function">
    <text evidence="14 19">Bifunctional enzyme that catalyzes the epimerization of the S- and R-forms of NAD(P)HX and the dehydration of the S-form of NAD(P)HX at the expense of ADP, which is converted to AMP. This allows the repair of both epimers of NAD(P)HX, a damaged form of NAD(P)H that is a result of enzymatic or heat-dependent hydration.</text>
</comment>
<evidence type="ECO:0000313" key="23">
    <source>
        <dbReference type="Proteomes" id="UP000011724"/>
    </source>
</evidence>
<organism evidence="22 23">
    <name type="scientific">Pseudodesulfovibrio piezophilus (strain DSM 21447 / JCM 15486 / C1TLV30)</name>
    <name type="common">Desulfovibrio piezophilus</name>
    <dbReference type="NCBI Taxonomy" id="1322246"/>
    <lineage>
        <taxon>Bacteria</taxon>
        <taxon>Pseudomonadati</taxon>
        <taxon>Thermodesulfobacteriota</taxon>
        <taxon>Desulfovibrionia</taxon>
        <taxon>Desulfovibrionales</taxon>
        <taxon>Desulfovibrionaceae</taxon>
    </lineage>
</organism>
<dbReference type="PANTHER" id="PTHR12592">
    <property type="entry name" value="ATP-DEPENDENT (S)-NAD(P)H-HYDRATE DEHYDRATASE FAMILY MEMBER"/>
    <property type="match status" value="1"/>
</dbReference>
<dbReference type="SUPFAM" id="SSF53613">
    <property type="entry name" value="Ribokinase-like"/>
    <property type="match status" value="1"/>
</dbReference>
<dbReference type="InterPro" id="IPR000631">
    <property type="entry name" value="CARKD"/>
</dbReference>
<comment type="function">
    <text evidence="17">Catalyzes the dehydration of the S-form of NAD(P)HX at the expense of ADP, which is converted to AMP. Together with NAD(P)HX epimerase, which catalyzes the epimerization of the S- and R-forms, the enzyme allows the repair of both epimers of NAD(P)HX, a damaged form of NAD(P)H that is a result of enzymatic or heat-dependent hydration.</text>
</comment>
<dbReference type="GO" id="GO:0110051">
    <property type="term" value="P:metabolite repair"/>
    <property type="evidence" value="ECO:0007669"/>
    <property type="project" value="TreeGrafter"/>
</dbReference>
<comment type="similarity">
    <text evidence="4 19">In the C-terminal section; belongs to the NnrD/CARKD family.</text>
</comment>
<comment type="caution">
    <text evidence="18">Lacks conserved residue(s) required for the propagation of feature annotation.</text>
</comment>
<dbReference type="HAMAP" id="MF_01965">
    <property type="entry name" value="NADHX_dehydratase"/>
    <property type="match status" value="1"/>
</dbReference>
<evidence type="ECO:0000256" key="11">
    <source>
        <dbReference type="ARBA" id="ARBA00023235"/>
    </source>
</evidence>
<gene>
    <name evidence="18" type="primary">nnrE</name>
    <name evidence="17" type="synonym">nnrD</name>
    <name evidence="22" type="ordered locus">BN4_10481</name>
</gene>
<evidence type="ECO:0000313" key="22">
    <source>
        <dbReference type="EMBL" id="CCH47719.1"/>
    </source>
</evidence>
<dbReference type="HOGENOM" id="CLU_024853_4_1_7"/>
<comment type="function">
    <text evidence="18">Catalyzes the epimerization of the S- and R-forms of NAD(P)HX, a damaged form of NAD(P)H that is a result of enzymatic or heat-dependent hydration. This is a prerequisite for the S-specific NAD(P)H-hydrate dehydratase to allow the repair of both epimers of NAD(P)HX.</text>
</comment>
<feature type="domain" description="YjeF N-terminal" evidence="21">
    <location>
        <begin position="11"/>
        <end position="220"/>
    </location>
</feature>
<dbReference type="PROSITE" id="PS01050">
    <property type="entry name" value="YJEF_C_2"/>
    <property type="match status" value="1"/>
</dbReference>
<evidence type="ECO:0000256" key="4">
    <source>
        <dbReference type="ARBA" id="ARBA00009524"/>
    </source>
</evidence>
<accession>M1WNQ4</accession>
<evidence type="ECO:0000259" key="20">
    <source>
        <dbReference type="PROSITE" id="PS51383"/>
    </source>
</evidence>
<comment type="similarity">
    <text evidence="17">Belongs to the NnrD/CARKD family.</text>
</comment>
<dbReference type="eggNOG" id="COG0062">
    <property type="taxonomic scope" value="Bacteria"/>
</dbReference>
<dbReference type="Pfam" id="PF01256">
    <property type="entry name" value="Carb_kinase"/>
    <property type="match status" value="1"/>
</dbReference>
<comment type="catalytic activity">
    <reaction evidence="1 18 19">
        <text>(6R)-NADHX = (6S)-NADHX</text>
        <dbReference type="Rhea" id="RHEA:32215"/>
        <dbReference type="ChEBI" id="CHEBI:64074"/>
        <dbReference type="ChEBI" id="CHEBI:64075"/>
        <dbReference type="EC" id="5.1.99.6"/>
    </reaction>
</comment>
<dbReference type="InterPro" id="IPR017953">
    <property type="entry name" value="Carbohydrate_kinase_pred_CS"/>
</dbReference>
<comment type="subunit">
    <text evidence="17">Homotetramer.</text>
</comment>
<dbReference type="KEGG" id="dpi:BN4_10481"/>
<dbReference type="GO" id="GO:0052855">
    <property type="term" value="F:ADP-dependent NAD(P)H-hydrate dehydratase activity"/>
    <property type="evidence" value="ECO:0007669"/>
    <property type="project" value="UniProtKB-UniRule"/>
</dbReference>
<dbReference type="Gene3D" id="3.40.1190.20">
    <property type="match status" value="1"/>
</dbReference>
<dbReference type="InterPro" id="IPR036652">
    <property type="entry name" value="YjeF_N_dom_sf"/>
</dbReference>
<dbReference type="NCBIfam" id="TIGR00197">
    <property type="entry name" value="yjeF_nterm"/>
    <property type="match status" value="1"/>
</dbReference>
<dbReference type="Proteomes" id="UP000011724">
    <property type="component" value="Chromosome"/>
</dbReference>
<dbReference type="EC" id="4.2.1.136" evidence="19"/>
<evidence type="ECO:0000256" key="18">
    <source>
        <dbReference type="HAMAP-Rule" id="MF_01966"/>
    </source>
</evidence>
<keyword evidence="22" id="KW-0808">Transferase</keyword>
<dbReference type="PROSITE" id="PS51383">
    <property type="entry name" value="YJEF_C_3"/>
    <property type="match status" value="1"/>
</dbReference>
<feature type="binding site" evidence="17">
    <location>
        <begin position="421"/>
        <end position="425"/>
    </location>
    <ligand>
        <name>AMP</name>
        <dbReference type="ChEBI" id="CHEBI:456215"/>
    </ligand>
</feature>
<evidence type="ECO:0000256" key="14">
    <source>
        <dbReference type="ARBA" id="ARBA00025153"/>
    </source>
</evidence>
<dbReference type="EC" id="5.1.99.6" evidence="19"/>
<dbReference type="PANTHER" id="PTHR12592:SF0">
    <property type="entry name" value="ATP-DEPENDENT (S)-NAD(P)H-HYDRATE DEHYDRATASE"/>
    <property type="match status" value="1"/>
</dbReference>
<evidence type="ECO:0000256" key="6">
    <source>
        <dbReference type="ARBA" id="ARBA00022741"/>
    </source>
</evidence>
<sequence>MLQPLPTPDEIAVWEKETISTIGIPGLTLMESASRQVVSILLEEYGQIDGANIFCFAGAGNNAGDTFAIARQLQDLGGNVIVFHSKNKKQYRGDTRKNLIWAHKLDVPFRHIGSSDLSRFGHPDIVIDGLLGTGFQGPLRKDFLELVQFINIQSQHAYILSVDLPSGLNGLTGLPDPEAVRATCTVTFEAPKLGLVFPEAQKYTGKIHVCGIGIPKSIQRLSPPRHYLISHEAMDNIPKSSPDIHKGKAGRILIIGGSLGLTGAPHLAAMGALRSGAGLVTIACPGGLMSEIKAGSPDIMIFPLGKGEHWTPGMAETLLENLSDYDAVVVGPGLGRAPKTVDFLKGFIAQCTAQTVLDADALFGISHFPEMLKDLTDSMILTPHPGEMATLMHTSIQHIQKDRLACSRQFVDRSNATLVLKGAGTLISNTTMTCLSPFAEPNLAVGGSGDVLSGIIASLVARDLNPFTAACTAVYWHGFTGRLLKNEFPARGNLATDIANRLPQAVKQHTKEFSSC</sequence>
<dbReference type="HAMAP" id="MF_01966">
    <property type="entry name" value="NADHX_epimerase"/>
    <property type="match status" value="1"/>
</dbReference>
<keyword evidence="12 17" id="KW-0456">Lyase</keyword>
<feature type="binding site" evidence="18">
    <location>
        <position position="166"/>
    </location>
    <ligand>
        <name>K(+)</name>
        <dbReference type="ChEBI" id="CHEBI:29103"/>
    </ligand>
</feature>
<dbReference type="GO" id="GO:0005524">
    <property type="term" value="F:ATP binding"/>
    <property type="evidence" value="ECO:0007669"/>
    <property type="project" value="UniProtKB-UniRule"/>
</dbReference>
<dbReference type="RefSeq" id="WP_015413774.1">
    <property type="nucleotide sequence ID" value="NC_020409.1"/>
</dbReference>
<comment type="cofactor">
    <cofactor evidence="18 19">
        <name>K(+)</name>
        <dbReference type="ChEBI" id="CHEBI:29103"/>
    </cofactor>
    <text evidence="18 19">Binds 1 potassium ion per subunit.</text>
</comment>
<dbReference type="NCBIfam" id="TIGR00196">
    <property type="entry name" value="yjeF_cterm"/>
    <property type="match status" value="1"/>
</dbReference>
<keyword evidence="13" id="KW-0511">Multifunctional enzyme</keyword>
<feature type="domain" description="YjeF C-terminal" evidence="20">
    <location>
        <begin position="229"/>
        <end position="509"/>
    </location>
</feature>
<feature type="binding site" evidence="17">
    <location>
        <position position="449"/>
    </location>
    <ligand>
        <name>AMP</name>
        <dbReference type="ChEBI" id="CHEBI:456215"/>
    </ligand>
</feature>
<evidence type="ECO:0000256" key="9">
    <source>
        <dbReference type="ARBA" id="ARBA00022958"/>
    </source>
</evidence>
<dbReference type="eggNOG" id="COG0063">
    <property type="taxonomic scope" value="Bacteria"/>
</dbReference>
<comment type="similarity">
    <text evidence="3 19">In the N-terminal section; belongs to the NnrE/AIBP family.</text>
</comment>
<feature type="binding site" evidence="17">
    <location>
        <position position="450"/>
    </location>
    <ligand>
        <name>(6S)-NADPHX</name>
        <dbReference type="ChEBI" id="CHEBI:64076"/>
    </ligand>
</feature>
<evidence type="ECO:0000256" key="8">
    <source>
        <dbReference type="ARBA" id="ARBA00022857"/>
    </source>
</evidence>
<dbReference type="GO" id="GO:0046496">
    <property type="term" value="P:nicotinamide nucleotide metabolic process"/>
    <property type="evidence" value="ECO:0007669"/>
    <property type="project" value="UniProtKB-UniRule"/>
</dbReference>
<dbReference type="GO" id="GO:0046872">
    <property type="term" value="F:metal ion binding"/>
    <property type="evidence" value="ECO:0007669"/>
    <property type="project" value="UniProtKB-UniRule"/>
</dbReference>
<keyword evidence="11 18" id="KW-0413">Isomerase</keyword>
<evidence type="ECO:0000256" key="2">
    <source>
        <dbReference type="ARBA" id="ARBA00000909"/>
    </source>
</evidence>
<evidence type="ECO:0000256" key="19">
    <source>
        <dbReference type="PIRNR" id="PIRNR017184"/>
    </source>
</evidence>
<feature type="binding site" evidence="17">
    <location>
        <position position="333"/>
    </location>
    <ligand>
        <name>(6S)-NADPHX</name>
        <dbReference type="ChEBI" id="CHEBI:64076"/>
    </ligand>
</feature>
<feature type="binding site" evidence="18">
    <location>
        <position position="128"/>
    </location>
    <ligand>
        <name>K(+)</name>
        <dbReference type="ChEBI" id="CHEBI:29103"/>
    </ligand>
</feature>
<proteinExistence type="inferred from homology"/>